<name>A0A940T2A7_9MICO</name>
<comment type="caution">
    <text evidence="2">The sequence shown here is derived from an EMBL/GenBank/DDBJ whole genome shotgun (WGS) entry which is preliminary data.</text>
</comment>
<evidence type="ECO:0000313" key="2">
    <source>
        <dbReference type="EMBL" id="MBP1324842.1"/>
    </source>
</evidence>
<dbReference type="RefSeq" id="WP_209703961.1">
    <property type="nucleotide sequence ID" value="NZ_JAFIDA010000001.1"/>
</dbReference>
<gene>
    <name evidence="2" type="ORF">JOF28_000074</name>
</gene>
<keyword evidence="1" id="KW-1133">Transmembrane helix</keyword>
<accession>A0A940T2A7</accession>
<proteinExistence type="predicted"/>
<dbReference type="InterPro" id="IPR036259">
    <property type="entry name" value="MFS_trans_sf"/>
</dbReference>
<dbReference type="AlphaFoldDB" id="A0A940T2A7"/>
<dbReference type="EMBL" id="JAFIDA010000001">
    <property type="protein sequence ID" value="MBP1324842.1"/>
    <property type="molecule type" value="Genomic_DNA"/>
</dbReference>
<dbReference type="Proteomes" id="UP000675163">
    <property type="component" value="Unassembled WGS sequence"/>
</dbReference>
<protein>
    <submittedName>
        <fullName evidence="2">MFS family permease</fullName>
    </submittedName>
</protein>
<evidence type="ECO:0000313" key="3">
    <source>
        <dbReference type="Proteomes" id="UP000675163"/>
    </source>
</evidence>
<dbReference type="SUPFAM" id="SSF103473">
    <property type="entry name" value="MFS general substrate transporter"/>
    <property type="match status" value="1"/>
</dbReference>
<dbReference type="Gene3D" id="1.20.1250.20">
    <property type="entry name" value="MFS general substrate transporter like domains"/>
    <property type="match status" value="1"/>
</dbReference>
<reference evidence="2" key="1">
    <citation type="submission" date="2021-02" db="EMBL/GenBank/DDBJ databases">
        <title>Sequencing the genomes of 1000 actinobacteria strains.</title>
        <authorList>
            <person name="Klenk H.-P."/>
        </authorList>
    </citation>
    <scope>NUCLEOTIDE SEQUENCE</scope>
    <source>
        <strain evidence="2">DSM 22850</strain>
    </source>
</reference>
<sequence>MPLRLQAEPRGVELYALLLIINPVIVILVEYPLSYVTKRMPAHLALMLGIVVMSSGVAVTGIFATVPVLAIAGWVLFSVGECVFAPMPNSYVAQLSAPHTQGREQG</sequence>
<keyword evidence="1" id="KW-0472">Membrane</keyword>
<feature type="transmembrane region" description="Helical" evidence="1">
    <location>
        <begin position="12"/>
        <end position="33"/>
    </location>
</feature>
<evidence type="ECO:0000256" key="1">
    <source>
        <dbReference type="SAM" id="Phobius"/>
    </source>
</evidence>
<feature type="transmembrane region" description="Helical" evidence="1">
    <location>
        <begin position="45"/>
        <end position="77"/>
    </location>
</feature>
<keyword evidence="3" id="KW-1185">Reference proteome</keyword>
<organism evidence="2 3">
    <name type="scientific">Leucobacter exalbidus</name>
    <dbReference type="NCBI Taxonomy" id="662960"/>
    <lineage>
        <taxon>Bacteria</taxon>
        <taxon>Bacillati</taxon>
        <taxon>Actinomycetota</taxon>
        <taxon>Actinomycetes</taxon>
        <taxon>Micrococcales</taxon>
        <taxon>Microbacteriaceae</taxon>
        <taxon>Leucobacter</taxon>
    </lineage>
</organism>
<keyword evidence="1" id="KW-0812">Transmembrane</keyword>